<dbReference type="Pfam" id="PF00059">
    <property type="entry name" value="Lectin_C"/>
    <property type="match status" value="1"/>
</dbReference>
<dbReference type="InterPro" id="IPR016186">
    <property type="entry name" value="C-type_lectin-like/link_sf"/>
</dbReference>
<dbReference type="InterPro" id="IPR016187">
    <property type="entry name" value="CTDL_fold"/>
</dbReference>
<dbReference type="SMART" id="SM00034">
    <property type="entry name" value="CLECT"/>
    <property type="match status" value="1"/>
</dbReference>
<evidence type="ECO:0000259" key="2">
    <source>
        <dbReference type="PROSITE" id="PS50041"/>
    </source>
</evidence>
<dbReference type="RefSeq" id="XP_016976246.2">
    <property type="nucleotide sequence ID" value="XM_017120757.2"/>
</dbReference>
<dbReference type="AlphaFoldDB" id="A0A6P4ESW4"/>
<gene>
    <name evidence="3" type="primary">LOC108042449</name>
</gene>
<feature type="coiled-coil region" evidence="1">
    <location>
        <begin position="17"/>
        <end position="44"/>
    </location>
</feature>
<dbReference type="GeneID" id="108042449"/>
<dbReference type="OrthoDB" id="7950296at2759"/>
<dbReference type="CDD" id="cd00037">
    <property type="entry name" value="CLECT"/>
    <property type="match status" value="1"/>
</dbReference>
<dbReference type="RefSeq" id="XP_016976246.1">
    <property type="nucleotide sequence ID" value="XM_017120757.1"/>
</dbReference>
<dbReference type="InterPro" id="IPR001304">
    <property type="entry name" value="C-type_lectin-like"/>
</dbReference>
<keyword evidence="1" id="KW-0175">Coiled coil</keyword>
<dbReference type="PANTHER" id="PTHR22803">
    <property type="entry name" value="MANNOSE, PHOSPHOLIPASE, LECTIN RECEPTOR RELATED"/>
    <property type="match status" value="1"/>
</dbReference>
<evidence type="ECO:0000313" key="3">
    <source>
        <dbReference type="RefSeq" id="XP_016976246.1"/>
    </source>
</evidence>
<protein>
    <submittedName>
        <fullName evidence="3">Accessory gland protein Acp29AB-like</fullName>
    </submittedName>
</protein>
<proteinExistence type="predicted"/>
<evidence type="ECO:0000256" key="1">
    <source>
        <dbReference type="SAM" id="Coils"/>
    </source>
</evidence>
<organism evidence="3">
    <name type="scientific">Drosophila rhopaloa</name>
    <name type="common">Fruit fly</name>
    <dbReference type="NCBI Taxonomy" id="1041015"/>
    <lineage>
        <taxon>Eukaryota</taxon>
        <taxon>Metazoa</taxon>
        <taxon>Ecdysozoa</taxon>
        <taxon>Arthropoda</taxon>
        <taxon>Hexapoda</taxon>
        <taxon>Insecta</taxon>
        <taxon>Pterygota</taxon>
        <taxon>Neoptera</taxon>
        <taxon>Endopterygota</taxon>
        <taxon>Diptera</taxon>
        <taxon>Brachycera</taxon>
        <taxon>Muscomorpha</taxon>
        <taxon>Ephydroidea</taxon>
        <taxon>Drosophilidae</taxon>
        <taxon>Drosophila</taxon>
        <taxon>Sophophora</taxon>
    </lineage>
</organism>
<dbReference type="PROSITE" id="PS50041">
    <property type="entry name" value="C_TYPE_LECTIN_2"/>
    <property type="match status" value="1"/>
</dbReference>
<dbReference type="SUPFAM" id="SSF56436">
    <property type="entry name" value="C-type lectin-like"/>
    <property type="match status" value="1"/>
</dbReference>
<dbReference type="InterPro" id="IPR050111">
    <property type="entry name" value="C-type_lectin/snaclec_domain"/>
</dbReference>
<dbReference type="Gene3D" id="3.10.100.10">
    <property type="entry name" value="Mannose-Binding Protein A, subunit A"/>
    <property type="match status" value="1"/>
</dbReference>
<name>A0A6P4ESW4_DRORH</name>
<reference evidence="3" key="1">
    <citation type="submission" date="2025-08" db="UniProtKB">
        <authorList>
            <consortium name="RefSeq"/>
        </authorList>
    </citation>
    <scope>IDENTIFICATION</scope>
</reference>
<sequence length="170" mass="19995">MAPVTQANDIMVKLDMLESQLKRIDLLDDQLKSLQEIVDRHEFKLKYPDFKQIGARYFYIENTSTQYWPTAASTCHEMGGYLAGIKDLDELEAISHYLMKNTWYWIGIRNVNIGEFKYSATGKQARFLKWGYGYPENYDSYNCVYLYNGLMYNYSCDSSNRFICQVDKDI</sequence>
<feature type="domain" description="C-type lectin" evidence="2">
    <location>
        <begin position="53"/>
        <end position="165"/>
    </location>
</feature>
<accession>A0A6P4ESW4</accession>